<gene>
    <name evidence="1" type="ORF">DF3PA_30155</name>
</gene>
<organism evidence="1 2">
    <name type="scientific">Candidatus Defluviicoccus seviourii</name>
    <dbReference type="NCBI Taxonomy" id="2565273"/>
    <lineage>
        <taxon>Bacteria</taxon>
        <taxon>Pseudomonadati</taxon>
        <taxon>Pseudomonadota</taxon>
        <taxon>Alphaproteobacteria</taxon>
        <taxon>Rhodospirillales</taxon>
        <taxon>Rhodospirillaceae</taxon>
        <taxon>Defluviicoccus</taxon>
    </lineage>
</organism>
<reference evidence="1" key="1">
    <citation type="submission" date="2018-11" db="EMBL/GenBank/DDBJ databases">
        <authorList>
            <person name="Onetto C."/>
        </authorList>
    </citation>
    <scope>NUCLEOTIDE SEQUENCE [LARGE SCALE GENOMIC DNA]</scope>
</reference>
<protein>
    <submittedName>
        <fullName evidence="1">Uncharacterized protein</fullName>
    </submittedName>
</protein>
<evidence type="ECO:0000313" key="2">
    <source>
        <dbReference type="Proteomes" id="UP000326641"/>
    </source>
</evidence>
<dbReference type="AlphaFoldDB" id="A0A564WEL6"/>
<accession>A0A564WEL6</accession>
<dbReference type="Proteomes" id="UP000326641">
    <property type="component" value="Unassembled WGS sequence"/>
</dbReference>
<evidence type="ECO:0000313" key="1">
    <source>
        <dbReference type="EMBL" id="VUX46927.1"/>
    </source>
</evidence>
<sequence>MTAPNRTERDLYQDLTATVMSMKDAPFAAVQAAIEQRFRRYLLAERQPGARALQITWTCSLPEGPDSFAVYRTEYHTVADDHPAARIARTAPACAAANVIPFPGR</sequence>
<name>A0A564WEL6_9PROT</name>
<proteinExistence type="predicted"/>
<comment type="caution">
    <text evidence="1">The sequence shown here is derived from an EMBL/GenBank/DDBJ whole genome shotgun (WGS) entry which is preliminary data.</text>
</comment>
<keyword evidence="2" id="KW-1185">Reference proteome</keyword>
<dbReference type="EMBL" id="UXAT02000023">
    <property type="protein sequence ID" value="VUX46927.1"/>
    <property type="molecule type" value="Genomic_DNA"/>
</dbReference>